<evidence type="ECO:0000256" key="2">
    <source>
        <dbReference type="ARBA" id="ARBA00022737"/>
    </source>
</evidence>
<sequence length="222" mass="24021">MDNHNSLEFVPIECEAKGDGLTGGPVGLESKFLVKTSVYKNKVSKSGLLVAFDGPSEPEIEFDIQQNGDTEVAYIPKLPGIYVLNVTYSDVPVKGNPFKVHVSGRGAPITRPNVVKRNIVKKVKISGEGLTEGKVNTPNEILLDISRAEINCELDVTVLTSPKPIISVVEKKPGLISLGYTPLAKGPLQMTLKFRGENVPGSPVKKWRSQSSSFPGRYSTDS</sequence>
<dbReference type="InterPro" id="IPR044801">
    <property type="entry name" value="Filamin"/>
</dbReference>
<dbReference type="GO" id="GO:0030036">
    <property type="term" value="P:actin cytoskeleton organization"/>
    <property type="evidence" value="ECO:0007669"/>
    <property type="project" value="InterPro"/>
</dbReference>
<evidence type="ECO:0000256" key="3">
    <source>
        <dbReference type="PROSITE-ProRule" id="PRU00087"/>
    </source>
</evidence>
<organism evidence="5 6">
    <name type="scientific">Allacma fusca</name>
    <dbReference type="NCBI Taxonomy" id="39272"/>
    <lineage>
        <taxon>Eukaryota</taxon>
        <taxon>Metazoa</taxon>
        <taxon>Ecdysozoa</taxon>
        <taxon>Arthropoda</taxon>
        <taxon>Hexapoda</taxon>
        <taxon>Collembola</taxon>
        <taxon>Symphypleona</taxon>
        <taxon>Sminthuridae</taxon>
        <taxon>Allacma</taxon>
    </lineage>
</organism>
<feature type="repeat" description="Filamin" evidence="3">
    <location>
        <begin position="122"/>
        <end position="205"/>
    </location>
</feature>
<dbReference type="InterPro" id="IPR017868">
    <property type="entry name" value="Filamin/ABP280_repeat-like"/>
</dbReference>
<dbReference type="PANTHER" id="PTHR38537">
    <property type="entry name" value="JITTERBUG, ISOFORM N"/>
    <property type="match status" value="1"/>
</dbReference>
<protein>
    <submittedName>
        <fullName evidence="5">Uncharacterized protein</fullName>
    </submittedName>
</protein>
<gene>
    <name evidence="5" type="ORF">AFUS01_LOCUS8746</name>
</gene>
<comment type="similarity">
    <text evidence="1">Belongs to the filamin family.</text>
</comment>
<dbReference type="InterPro" id="IPR001298">
    <property type="entry name" value="Filamin/ABP280_rpt"/>
</dbReference>
<evidence type="ECO:0000313" key="5">
    <source>
        <dbReference type="EMBL" id="CAG7719420.1"/>
    </source>
</evidence>
<evidence type="ECO:0000256" key="4">
    <source>
        <dbReference type="SAM" id="MobiDB-lite"/>
    </source>
</evidence>
<accession>A0A8J2JL57</accession>
<dbReference type="Proteomes" id="UP000708208">
    <property type="component" value="Unassembled WGS sequence"/>
</dbReference>
<dbReference type="OrthoDB" id="264520at2759"/>
<dbReference type="PROSITE" id="PS50194">
    <property type="entry name" value="FILAMIN_REPEAT"/>
    <property type="match status" value="2"/>
</dbReference>
<keyword evidence="2" id="KW-0677">Repeat</keyword>
<reference evidence="5" key="1">
    <citation type="submission" date="2021-06" db="EMBL/GenBank/DDBJ databases">
        <authorList>
            <person name="Hodson N. C."/>
            <person name="Mongue J. A."/>
            <person name="Jaron S. K."/>
        </authorList>
    </citation>
    <scope>NUCLEOTIDE SEQUENCE</scope>
</reference>
<comment type="caution">
    <text evidence="5">The sequence shown here is derived from an EMBL/GenBank/DDBJ whole genome shotgun (WGS) entry which is preliminary data.</text>
</comment>
<dbReference type="EMBL" id="CAJVCH010061293">
    <property type="protein sequence ID" value="CAG7719420.1"/>
    <property type="molecule type" value="Genomic_DNA"/>
</dbReference>
<dbReference type="SMART" id="SM00557">
    <property type="entry name" value="IG_FLMN"/>
    <property type="match status" value="2"/>
</dbReference>
<dbReference type="PANTHER" id="PTHR38537:SF8">
    <property type="entry name" value="FILAMIN-A"/>
    <property type="match status" value="1"/>
</dbReference>
<evidence type="ECO:0000256" key="1">
    <source>
        <dbReference type="ARBA" id="ARBA00009238"/>
    </source>
</evidence>
<feature type="repeat" description="Filamin" evidence="3">
    <location>
        <begin position="6"/>
        <end position="102"/>
    </location>
</feature>
<proteinExistence type="inferred from homology"/>
<dbReference type="GO" id="GO:0051015">
    <property type="term" value="F:actin filament binding"/>
    <property type="evidence" value="ECO:0007669"/>
    <property type="project" value="InterPro"/>
</dbReference>
<dbReference type="Pfam" id="PF00630">
    <property type="entry name" value="Filamin"/>
    <property type="match status" value="2"/>
</dbReference>
<feature type="region of interest" description="Disordered" evidence="4">
    <location>
        <begin position="199"/>
        <end position="222"/>
    </location>
</feature>
<feature type="compositionally biased region" description="Polar residues" evidence="4">
    <location>
        <begin position="209"/>
        <end position="222"/>
    </location>
</feature>
<evidence type="ECO:0000313" key="6">
    <source>
        <dbReference type="Proteomes" id="UP000708208"/>
    </source>
</evidence>
<keyword evidence="6" id="KW-1185">Reference proteome</keyword>
<name>A0A8J2JL57_9HEXA</name>
<dbReference type="AlphaFoldDB" id="A0A8J2JL57"/>